<gene>
    <name evidence="2" type="ORF">HJG60_010710</name>
</gene>
<dbReference type="EMBL" id="JABVXQ010000004">
    <property type="protein sequence ID" value="KAF6114780.1"/>
    <property type="molecule type" value="Genomic_DNA"/>
</dbReference>
<protein>
    <submittedName>
        <fullName evidence="2">Uncharacterized protein</fullName>
    </submittedName>
</protein>
<dbReference type="Proteomes" id="UP000664940">
    <property type="component" value="Unassembled WGS sequence"/>
</dbReference>
<dbReference type="AlphaFoldDB" id="A0A834ALU4"/>
<sequence length="147" mass="16421">MSPDYDPTRDPVPTAAGPTHLARSAHSDRPTPAFRPGNCPWRGDPLPRSLPAPNSSVCWKRATRRFLKPGAYLGHHSQKPRSARTDLSPVSISRGQNLNLSQERPSLFTHSQETLRVMKKCVNHPLYQRLAHSNAHQDQDLAGVTYK</sequence>
<feature type="compositionally biased region" description="Polar residues" evidence="1">
    <location>
        <begin position="88"/>
        <end position="105"/>
    </location>
</feature>
<evidence type="ECO:0000256" key="1">
    <source>
        <dbReference type="SAM" id="MobiDB-lite"/>
    </source>
</evidence>
<proteinExistence type="predicted"/>
<evidence type="ECO:0000313" key="2">
    <source>
        <dbReference type="EMBL" id="KAF6114780.1"/>
    </source>
</evidence>
<feature type="region of interest" description="Disordered" evidence="1">
    <location>
        <begin position="70"/>
        <end position="105"/>
    </location>
</feature>
<name>A0A834ALU4_9CHIR</name>
<organism evidence="2 3">
    <name type="scientific">Phyllostomus discolor</name>
    <name type="common">pale spear-nosed bat</name>
    <dbReference type="NCBI Taxonomy" id="89673"/>
    <lineage>
        <taxon>Eukaryota</taxon>
        <taxon>Metazoa</taxon>
        <taxon>Chordata</taxon>
        <taxon>Craniata</taxon>
        <taxon>Vertebrata</taxon>
        <taxon>Euteleostomi</taxon>
        <taxon>Mammalia</taxon>
        <taxon>Eutheria</taxon>
        <taxon>Laurasiatheria</taxon>
        <taxon>Chiroptera</taxon>
        <taxon>Yangochiroptera</taxon>
        <taxon>Phyllostomidae</taxon>
        <taxon>Phyllostominae</taxon>
        <taxon>Phyllostomus</taxon>
    </lineage>
</organism>
<comment type="caution">
    <text evidence="2">The sequence shown here is derived from an EMBL/GenBank/DDBJ whole genome shotgun (WGS) entry which is preliminary data.</text>
</comment>
<reference evidence="2 3" key="1">
    <citation type="journal article" date="2020" name="Nature">
        <title>Six reference-quality genomes reveal evolution of bat adaptations.</title>
        <authorList>
            <person name="Jebb D."/>
            <person name="Huang Z."/>
            <person name="Pippel M."/>
            <person name="Hughes G.M."/>
            <person name="Lavrichenko K."/>
            <person name="Devanna P."/>
            <person name="Winkler S."/>
            <person name="Jermiin L.S."/>
            <person name="Skirmuntt E.C."/>
            <person name="Katzourakis A."/>
            <person name="Burkitt-Gray L."/>
            <person name="Ray D.A."/>
            <person name="Sullivan K.A.M."/>
            <person name="Roscito J.G."/>
            <person name="Kirilenko B.M."/>
            <person name="Davalos L.M."/>
            <person name="Corthals A.P."/>
            <person name="Power M.L."/>
            <person name="Jones G."/>
            <person name="Ransome R.D."/>
            <person name="Dechmann D.K.N."/>
            <person name="Locatelli A.G."/>
            <person name="Puechmaille S.J."/>
            <person name="Fedrigo O."/>
            <person name="Jarvis E.D."/>
            <person name="Hiller M."/>
            <person name="Vernes S.C."/>
            <person name="Myers E.W."/>
            <person name="Teeling E.C."/>
        </authorList>
    </citation>
    <scope>NUCLEOTIDE SEQUENCE [LARGE SCALE GENOMIC DNA]</scope>
    <source>
        <strain evidence="2">Bat1K_MPI-CBG_1</strain>
    </source>
</reference>
<feature type="region of interest" description="Disordered" evidence="1">
    <location>
        <begin position="1"/>
        <end position="54"/>
    </location>
</feature>
<accession>A0A834ALU4</accession>
<evidence type="ECO:0000313" key="3">
    <source>
        <dbReference type="Proteomes" id="UP000664940"/>
    </source>
</evidence>